<dbReference type="OMA" id="RRFLHDC"/>
<evidence type="ECO:0000259" key="7">
    <source>
        <dbReference type="PROSITE" id="PS51192"/>
    </source>
</evidence>
<dbReference type="PROSITE" id="PS51192">
    <property type="entry name" value="HELICASE_ATP_BIND_1"/>
    <property type="match status" value="1"/>
</dbReference>
<keyword evidence="10" id="KW-1185">Reference proteome</keyword>
<evidence type="ECO:0000256" key="6">
    <source>
        <dbReference type="ARBA" id="ARBA00047984"/>
    </source>
</evidence>
<evidence type="ECO:0000256" key="5">
    <source>
        <dbReference type="ARBA" id="ARBA00022840"/>
    </source>
</evidence>
<keyword evidence="4" id="KW-0347">Helicase</keyword>
<dbReference type="Pfam" id="PF00270">
    <property type="entry name" value="DEAD"/>
    <property type="match status" value="1"/>
</dbReference>
<dbReference type="CDD" id="cd00268">
    <property type="entry name" value="DEADc"/>
    <property type="match status" value="1"/>
</dbReference>
<dbReference type="STRING" id="88036.D8RZL0"/>
<dbReference type="GO" id="GO:0003724">
    <property type="term" value="F:RNA helicase activity"/>
    <property type="evidence" value="ECO:0000318"/>
    <property type="project" value="GO_Central"/>
</dbReference>
<dbReference type="Pfam" id="PF00271">
    <property type="entry name" value="Helicase_C"/>
    <property type="match status" value="1"/>
</dbReference>
<dbReference type="InterPro" id="IPR014001">
    <property type="entry name" value="Helicase_ATP-bd"/>
</dbReference>
<dbReference type="FunCoup" id="D8RZL0">
    <property type="interactions" value="499"/>
</dbReference>
<organism evidence="10">
    <name type="scientific">Selaginella moellendorffii</name>
    <name type="common">Spikemoss</name>
    <dbReference type="NCBI Taxonomy" id="88036"/>
    <lineage>
        <taxon>Eukaryota</taxon>
        <taxon>Viridiplantae</taxon>
        <taxon>Streptophyta</taxon>
        <taxon>Embryophyta</taxon>
        <taxon>Tracheophyta</taxon>
        <taxon>Lycopodiopsida</taxon>
        <taxon>Selaginellales</taxon>
        <taxon>Selaginellaceae</taxon>
        <taxon>Selaginella</taxon>
    </lineage>
</organism>
<dbReference type="KEGG" id="smo:SELMODRAFT_267992"/>
<dbReference type="PANTHER" id="PTHR47963">
    <property type="entry name" value="DEAD-BOX ATP-DEPENDENT RNA HELICASE 47, MITOCHONDRIAL"/>
    <property type="match status" value="1"/>
</dbReference>
<keyword evidence="3" id="KW-0378">Hydrolase</keyword>
<dbReference type="Proteomes" id="UP000001514">
    <property type="component" value="Unassembled WGS sequence"/>
</dbReference>
<dbReference type="Gramene" id="EFJ22173">
    <property type="protein sequence ID" value="EFJ22173"/>
    <property type="gene ID" value="SELMODRAFT_267992"/>
</dbReference>
<dbReference type="EC" id="3.6.4.13" evidence="1"/>
<feature type="domain" description="Helicase C-terminal" evidence="8">
    <location>
        <begin position="278"/>
        <end position="428"/>
    </location>
</feature>
<dbReference type="GO" id="GO:0003723">
    <property type="term" value="F:RNA binding"/>
    <property type="evidence" value="ECO:0000318"/>
    <property type="project" value="GO_Central"/>
</dbReference>
<sequence>MDREEICGIGGVDAMPTLRDLCGSKVPSHVLDRAEEAGLRFPTQVQMEALPVALEGRDCILHAQTGSGKTLAYMLPILSKISCQRSAVQAIVVVPTRELGIQVAQVARLLGGGVVLEETDEIDTGKRTSVSVMTLLDGGTSSRQKKWLRAAPPQLVIGTLFTVCRMIETGNLKLNAVSTIVVDEVDTAVHKGTQILVSNLLTKYSFAEKRQTIFASATVPQHNRFIHDCVQNKWTKPKIVHIYVRPEVKMPSNLSHRYVICGNEDKLSVLHATIMADAPKAAFVFANEQSEKGKREGLVPRTRAMLDFFEQKKEEMPESEASQWELLILEECMNIHARFANSRKLKDSKFLLFATDLAARGLDVPEVTHVYNLELPSSTVAYIHRAGRTARKPLEDEQCVVTTLLSEREEFVIRKLENEIDCNFELVK</sequence>
<evidence type="ECO:0000313" key="10">
    <source>
        <dbReference type="Proteomes" id="UP000001514"/>
    </source>
</evidence>
<reference evidence="9 10" key="1">
    <citation type="journal article" date="2011" name="Science">
        <title>The Selaginella genome identifies genetic changes associated with the evolution of vascular plants.</title>
        <authorList>
            <person name="Banks J.A."/>
            <person name="Nishiyama T."/>
            <person name="Hasebe M."/>
            <person name="Bowman J.L."/>
            <person name="Gribskov M."/>
            <person name="dePamphilis C."/>
            <person name="Albert V.A."/>
            <person name="Aono N."/>
            <person name="Aoyama T."/>
            <person name="Ambrose B.A."/>
            <person name="Ashton N.W."/>
            <person name="Axtell M.J."/>
            <person name="Barker E."/>
            <person name="Barker M.S."/>
            <person name="Bennetzen J.L."/>
            <person name="Bonawitz N.D."/>
            <person name="Chapple C."/>
            <person name="Cheng C."/>
            <person name="Correa L.G."/>
            <person name="Dacre M."/>
            <person name="DeBarry J."/>
            <person name="Dreyer I."/>
            <person name="Elias M."/>
            <person name="Engstrom E.M."/>
            <person name="Estelle M."/>
            <person name="Feng L."/>
            <person name="Finet C."/>
            <person name="Floyd S.K."/>
            <person name="Frommer W.B."/>
            <person name="Fujita T."/>
            <person name="Gramzow L."/>
            <person name="Gutensohn M."/>
            <person name="Harholt J."/>
            <person name="Hattori M."/>
            <person name="Heyl A."/>
            <person name="Hirai T."/>
            <person name="Hiwatashi Y."/>
            <person name="Ishikawa M."/>
            <person name="Iwata M."/>
            <person name="Karol K.G."/>
            <person name="Koehler B."/>
            <person name="Kolukisaoglu U."/>
            <person name="Kubo M."/>
            <person name="Kurata T."/>
            <person name="Lalonde S."/>
            <person name="Li K."/>
            <person name="Li Y."/>
            <person name="Litt A."/>
            <person name="Lyons E."/>
            <person name="Manning G."/>
            <person name="Maruyama T."/>
            <person name="Michael T.P."/>
            <person name="Mikami K."/>
            <person name="Miyazaki S."/>
            <person name="Morinaga S."/>
            <person name="Murata T."/>
            <person name="Mueller-Roeber B."/>
            <person name="Nelson D.R."/>
            <person name="Obara M."/>
            <person name="Oguri Y."/>
            <person name="Olmstead R.G."/>
            <person name="Onodera N."/>
            <person name="Petersen B.L."/>
            <person name="Pils B."/>
            <person name="Prigge M."/>
            <person name="Rensing S.A."/>
            <person name="Riano-Pachon D.M."/>
            <person name="Roberts A.W."/>
            <person name="Sato Y."/>
            <person name="Scheller H.V."/>
            <person name="Schulz B."/>
            <person name="Schulz C."/>
            <person name="Shakirov E.V."/>
            <person name="Shibagaki N."/>
            <person name="Shinohara N."/>
            <person name="Shippen D.E."/>
            <person name="Soerensen I."/>
            <person name="Sotooka R."/>
            <person name="Sugimoto N."/>
            <person name="Sugita M."/>
            <person name="Sumikawa N."/>
            <person name="Tanurdzic M."/>
            <person name="Theissen G."/>
            <person name="Ulvskov P."/>
            <person name="Wakazuki S."/>
            <person name="Weng J.K."/>
            <person name="Willats W.W."/>
            <person name="Wipf D."/>
            <person name="Wolf P.G."/>
            <person name="Yang L."/>
            <person name="Zimmer A.D."/>
            <person name="Zhu Q."/>
            <person name="Mitros T."/>
            <person name="Hellsten U."/>
            <person name="Loque D."/>
            <person name="Otillar R."/>
            <person name="Salamov A."/>
            <person name="Schmutz J."/>
            <person name="Shapiro H."/>
            <person name="Lindquist E."/>
            <person name="Lucas S."/>
            <person name="Rokhsar D."/>
            <person name="Grigoriev I.V."/>
        </authorList>
    </citation>
    <scope>NUCLEOTIDE SEQUENCE [LARGE SCALE GENOMIC DNA]</scope>
</reference>
<keyword evidence="5" id="KW-0067">ATP-binding</keyword>
<dbReference type="HOGENOM" id="CLU_003041_2_1_1"/>
<dbReference type="SMART" id="SM00487">
    <property type="entry name" value="DEXDc"/>
    <property type="match status" value="1"/>
</dbReference>
<dbReference type="EMBL" id="GL377596">
    <property type="protein sequence ID" value="EFJ22173.1"/>
    <property type="molecule type" value="Genomic_DNA"/>
</dbReference>
<accession>D8RZL0</accession>
<dbReference type="InterPro" id="IPR044742">
    <property type="entry name" value="DEAD/DEAH_RhlB"/>
</dbReference>
<keyword evidence="2" id="KW-0547">Nucleotide-binding</keyword>
<dbReference type="InParanoid" id="D8RZL0"/>
<dbReference type="GO" id="GO:0005524">
    <property type="term" value="F:ATP binding"/>
    <property type="evidence" value="ECO:0007669"/>
    <property type="project" value="UniProtKB-KW"/>
</dbReference>
<evidence type="ECO:0000256" key="3">
    <source>
        <dbReference type="ARBA" id="ARBA00022801"/>
    </source>
</evidence>
<evidence type="ECO:0000256" key="4">
    <source>
        <dbReference type="ARBA" id="ARBA00022806"/>
    </source>
</evidence>
<dbReference type="InterPro" id="IPR001650">
    <property type="entry name" value="Helicase_C-like"/>
</dbReference>
<dbReference type="GO" id="GO:0016787">
    <property type="term" value="F:hydrolase activity"/>
    <property type="evidence" value="ECO:0007669"/>
    <property type="project" value="UniProtKB-KW"/>
</dbReference>
<dbReference type="Gene3D" id="3.40.50.300">
    <property type="entry name" value="P-loop containing nucleotide triphosphate hydrolases"/>
    <property type="match status" value="2"/>
</dbReference>
<dbReference type="InterPro" id="IPR050547">
    <property type="entry name" value="DEAD_box_RNA_helicases"/>
</dbReference>
<dbReference type="CDD" id="cd18787">
    <property type="entry name" value="SF2_C_DEAD"/>
    <property type="match status" value="1"/>
</dbReference>
<evidence type="ECO:0000256" key="1">
    <source>
        <dbReference type="ARBA" id="ARBA00012552"/>
    </source>
</evidence>
<dbReference type="InterPro" id="IPR011545">
    <property type="entry name" value="DEAD/DEAH_box_helicase_dom"/>
</dbReference>
<dbReference type="SUPFAM" id="SSF52540">
    <property type="entry name" value="P-loop containing nucleoside triphosphate hydrolases"/>
    <property type="match status" value="2"/>
</dbReference>
<dbReference type="PANTHER" id="PTHR47963:SF10">
    <property type="entry name" value="ATP-DEPENDENT RNA HELICASE DDX6_DHH1"/>
    <property type="match status" value="1"/>
</dbReference>
<dbReference type="PROSITE" id="PS51194">
    <property type="entry name" value="HELICASE_CTER"/>
    <property type="match status" value="1"/>
</dbReference>
<feature type="domain" description="Helicase ATP-binding" evidence="7">
    <location>
        <begin position="50"/>
        <end position="237"/>
    </location>
</feature>
<evidence type="ECO:0000259" key="8">
    <source>
        <dbReference type="PROSITE" id="PS51194"/>
    </source>
</evidence>
<dbReference type="SMART" id="SM00490">
    <property type="entry name" value="HELICc"/>
    <property type="match status" value="1"/>
</dbReference>
<evidence type="ECO:0000313" key="9">
    <source>
        <dbReference type="EMBL" id="EFJ22173.1"/>
    </source>
</evidence>
<dbReference type="InterPro" id="IPR027417">
    <property type="entry name" value="P-loop_NTPase"/>
</dbReference>
<proteinExistence type="predicted"/>
<protein>
    <recommendedName>
        <fullName evidence="1">RNA helicase</fullName>
        <ecNumber evidence="1">3.6.4.13</ecNumber>
    </recommendedName>
</protein>
<name>D8RZL0_SELML</name>
<dbReference type="eggNOG" id="KOG0327">
    <property type="taxonomic scope" value="Eukaryota"/>
</dbReference>
<evidence type="ECO:0000256" key="2">
    <source>
        <dbReference type="ARBA" id="ARBA00022741"/>
    </source>
</evidence>
<dbReference type="AlphaFoldDB" id="D8RZL0"/>
<gene>
    <name evidence="9" type="ORF">SELMODRAFT_267992</name>
</gene>
<comment type="catalytic activity">
    <reaction evidence="6">
        <text>ATP + H2O = ADP + phosphate + H(+)</text>
        <dbReference type="Rhea" id="RHEA:13065"/>
        <dbReference type="ChEBI" id="CHEBI:15377"/>
        <dbReference type="ChEBI" id="CHEBI:15378"/>
        <dbReference type="ChEBI" id="CHEBI:30616"/>
        <dbReference type="ChEBI" id="CHEBI:43474"/>
        <dbReference type="ChEBI" id="CHEBI:456216"/>
        <dbReference type="EC" id="3.6.4.13"/>
    </reaction>
</comment>